<dbReference type="EMBL" id="LBVW01000001">
    <property type="protein sequence ID" value="KKQ94574.1"/>
    <property type="molecule type" value="Genomic_DNA"/>
</dbReference>
<evidence type="ECO:0000313" key="2">
    <source>
        <dbReference type="Proteomes" id="UP000034932"/>
    </source>
</evidence>
<reference evidence="1 2" key="1">
    <citation type="journal article" date="2015" name="Nature">
        <title>rRNA introns, odd ribosomes, and small enigmatic genomes across a large radiation of phyla.</title>
        <authorList>
            <person name="Brown C.T."/>
            <person name="Hug L.A."/>
            <person name="Thomas B.C."/>
            <person name="Sharon I."/>
            <person name="Castelle C.J."/>
            <person name="Singh A."/>
            <person name="Wilkins M.J."/>
            <person name="Williams K.H."/>
            <person name="Banfield J.F."/>
        </authorList>
    </citation>
    <scope>NUCLEOTIDE SEQUENCE [LARGE SCALE GENOMIC DNA]</scope>
</reference>
<dbReference type="PANTHER" id="PTHR43861:SF6">
    <property type="entry name" value="METHYLTRANSFERASE TYPE 11"/>
    <property type="match status" value="1"/>
</dbReference>
<dbReference type="Pfam" id="PF13489">
    <property type="entry name" value="Methyltransf_23"/>
    <property type="match status" value="1"/>
</dbReference>
<evidence type="ECO:0000313" key="1">
    <source>
        <dbReference type="EMBL" id="KKQ94574.1"/>
    </source>
</evidence>
<dbReference type="InterPro" id="IPR029063">
    <property type="entry name" value="SAM-dependent_MTases_sf"/>
</dbReference>
<gene>
    <name evidence="1" type="ORF">UT19_C0001G0111</name>
</gene>
<accession>A0A0G0P8V2</accession>
<dbReference type="Gene3D" id="3.40.50.150">
    <property type="entry name" value="Vaccinia Virus protein VP39"/>
    <property type="match status" value="1"/>
</dbReference>
<comment type="caution">
    <text evidence="1">The sequence shown here is derived from an EMBL/GenBank/DDBJ whole genome shotgun (WGS) entry which is preliminary data.</text>
</comment>
<dbReference type="SUPFAM" id="SSF53335">
    <property type="entry name" value="S-adenosyl-L-methionine-dependent methyltransferases"/>
    <property type="match status" value="1"/>
</dbReference>
<evidence type="ECO:0008006" key="3">
    <source>
        <dbReference type="Google" id="ProtNLM"/>
    </source>
</evidence>
<name>A0A0G0P8V2_9BACT</name>
<dbReference type="PANTHER" id="PTHR43861">
    <property type="entry name" value="TRANS-ACONITATE 2-METHYLTRANSFERASE-RELATED"/>
    <property type="match status" value="1"/>
</dbReference>
<dbReference type="Proteomes" id="UP000034932">
    <property type="component" value="Unassembled WGS sequence"/>
</dbReference>
<dbReference type="CDD" id="cd02440">
    <property type="entry name" value="AdoMet_MTases"/>
    <property type="match status" value="1"/>
</dbReference>
<organism evidence="1 2">
    <name type="scientific">Candidatus Woesebacteria bacterium GW2011_GWB1_39_10b</name>
    <dbReference type="NCBI Taxonomy" id="1618573"/>
    <lineage>
        <taxon>Bacteria</taxon>
        <taxon>Candidatus Woeseibacteriota</taxon>
    </lineage>
</organism>
<dbReference type="STRING" id="1618573.UT19_C0001G0111"/>
<sequence length="229" mass="27079">MNFFLQTSHPLALDSYEYRYPMPKKHVKYDSYEYRYPMPKKHVKYNSRNINFNARLPKSASVLDLGCGGGGFIKDCTDEGRLAVGLEGTDRYRKAGWAEWATIPEYLFTCDITKSFILHLGDEKPYQFDVITAWEVMEHIPKSRLNQLLKNITNHLKTNGMFIASISNKTSINPKYNIDMHRIHKDLDWWLGKFNKANLIRDKKKESHFDNQWIRNERKSYHLVLRKKN</sequence>
<dbReference type="AlphaFoldDB" id="A0A0G0P8V2"/>
<protein>
    <recommendedName>
        <fullName evidence="3">Methyltransferase type 12</fullName>
    </recommendedName>
</protein>
<proteinExistence type="predicted"/>